<protein>
    <submittedName>
        <fullName evidence="2">Uncharacterized protein</fullName>
    </submittedName>
</protein>
<keyword evidence="3" id="KW-1185">Reference proteome</keyword>
<evidence type="ECO:0000256" key="1">
    <source>
        <dbReference type="SAM" id="MobiDB-lite"/>
    </source>
</evidence>
<evidence type="ECO:0000313" key="2">
    <source>
        <dbReference type="EMBL" id="SFU04748.1"/>
    </source>
</evidence>
<gene>
    <name evidence="2" type="ORF">SAMN05660657_05073</name>
</gene>
<accession>A0A1I7CZ89</accession>
<organism evidence="2 3">
    <name type="scientific">Geodermatophilus amargosae</name>
    <dbReference type="NCBI Taxonomy" id="1296565"/>
    <lineage>
        <taxon>Bacteria</taxon>
        <taxon>Bacillati</taxon>
        <taxon>Actinomycetota</taxon>
        <taxon>Actinomycetes</taxon>
        <taxon>Geodermatophilales</taxon>
        <taxon>Geodermatophilaceae</taxon>
        <taxon>Geodermatophilus</taxon>
    </lineage>
</organism>
<proteinExistence type="predicted"/>
<dbReference type="AlphaFoldDB" id="A0A1I7CZ89"/>
<evidence type="ECO:0000313" key="3">
    <source>
        <dbReference type="Proteomes" id="UP000199546"/>
    </source>
</evidence>
<sequence>MTAPDPTLDPVPPRLRKAHREHRMRSAERKIDYWLGTYPQLNETERRALAERLLAGPQ</sequence>
<feature type="region of interest" description="Disordered" evidence="1">
    <location>
        <begin position="1"/>
        <end position="23"/>
    </location>
</feature>
<reference evidence="3" key="1">
    <citation type="submission" date="2016-10" db="EMBL/GenBank/DDBJ databases">
        <authorList>
            <person name="Varghese N."/>
            <person name="Submissions S."/>
        </authorList>
    </citation>
    <scope>NUCLEOTIDE SEQUENCE [LARGE SCALE GENOMIC DNA]</scope>
    <source>
        <strain evidence="3">DSM 46136</strain>
    </source>
</reference>
<dbReference type="STRING" id="1296565.SAMN05660657_05073"/>
<dbReference type="EMBL" id="FPBA01000029">
    <property type="protein sequence ID" value="SFU04748.1"/>
    <property type="molecule type" value="Genomic_DNA"/>
</dbReference>
<feature type="compositionally biased region" description="Basic residues" evidence="1">
    <location>
        <begin position="14"/>
        <end position="23"/>
    </location>
</feature>
<dbReference type="RefSeq" id="WP_175551794.1">
    <property type="nucleotide sequence ID" value="NZ_FPBA01000029.1"/>
</dbReference>
<name>A0A1I7CZ89_9ACTN</name>
<dbReference type="Proteomes" id="UP000199546">
    <property type="component" value="Unassembled WGS sequence"/>
</dbReference>